<dbReference type="InterPro" id="IPR051708">
    <property type="entry name" value="Plant_Aspart_Prot_A1"/>
</dbReference>
<dbReference type="PANTHER" id="PTHR47967">
    <property type="entry name" value="OS07G0603500 PROTEIN-RELATED"/>
    <property type="match status" value="1"/>
</dbReference>
<dbReference type="AlphaFoldDB" id="A0ABD3DKA2"/>
<dbReference type="GO" id="GO:0008233">
    <property type="term" value="F:peptidase activity"/>
    <property type="evidence" value="ECO:0007669"/>
    <property type="project" value="UniProtKB-KW"/>
</dbReference>
<dbReference type="InterPro" id="IPR034161">
    <property type="entry name" value="Pepsin-like_plant"/>
</dbReference>
<gene>
    <name evidence="4" type="ORF">CASFOL_013541</name>
</gene>
<comment type="caution">
    <text evidence="4">The sequence shown here is derived from an EMBL/GenBank/DDBJ whole genome shotgun (WGS) entry which is preliminary data.</text>
</comment>
<dbReference type="PROSITE" id="PS51767">
    <property type="entry name" value="PEPTIDASE_A1"/>
    <property type="match status" value="1"/>
</dbReference>
<dbReference type="Pfam" id="PF14541">
    <property type="entry name" value="TAXi_C"/>
    <property type="match status" value="1"/>
</dbReference>
<keyword evidence="5" id="KW-1185">Reference proteome</keyword>
<dbReference type="InterPro" id="IPR021109">
    <property type="entry name" value="Peptidase_aspartic_dom_sf"/>
</dbReference>
<protein>
    <recommendedName>
        <fullName evidence="3">Peptidase A1 domain-containing protein</fullName>
    </recommendedName>
</protein>
<evidence type="ECO:0000313" key="4">
    <source>
        <dbReference type="EMBL" id="KAL3642726.1"/>
    </source>
</evidence>
<dbReference type="EMBL" id="JAVIJP010000016">
    <property type="protein sequence ID" value="KAL3642726.1"/>
    <property type="molecule type" value="Genomic_DNA"/>
</dbReference>
<dbReference type="Proteomes" id="UP001632038">
    <property type="component" value="Unassembled WGS sequence"/>
</dbReference>
<name>A0ABD3DKA2_9LAMI</name>
<feature type="domain" description="Peptidase A1" evidence="3">
    <location>
        <begin position="1"/>
        <end position="235"/>
    </location>
</feature>
<dbReference type="CDD" id="cd05476">
    <property type="entry name" value="pepsin_A_like_plant"/>
    <property type="match status" value="1"/>
</dbReference>
<keyword evidence="1" id="KW-0645">Protease</keyword>
<dbReference type="InterPro" id="IPR032799">
    <property type="entry name" value="TAXi_C"/>
</dbReference>
<evidence type="ECO:0000313" key="5">
    <source>
        <dbReference type="Proteomes" id="UP001632038"/>
    </source>
</evidence>
<proteinExistence type="predicted"/>
<sequence length="244" mass="27557">MLCLSQGIVGFGRDRESLPVQLGLKAFSYCLVSHNTTASSDLILTTKRGCGKRPSAKIQYTPFVLNPVLYPDYYYVWLQNISISSVDVKVPAKYLVLDKKGNGGTIVDLGTTFTLMAKPVFDLVYKELERQVGSNYSRASKIEQEIGLKPYYNVSVDHKDKIKFPQLTFHFQGGVEMVLPFDNYFSYGDNDSSVVCMTIKKGGEDDLGPAIILGNYQQQDYYMEYDLEFNRLGILQQKCKSRIV</sequence>
<dbReference type="InterPro" id="IPR033121">
    <property type="entry name" value="PEPTIDASE_A1"/>
</dbReference>
<dbReference type="Gene3D" id="2.40.70.10">
    <property type="entry name" value="Acid Proteases"/>
    <property type="match status" value="2"/>
</dbReference>
<accession>A0ABD3DKA2</accession>
<dbReference type="PANTHER" id="PTHR47967:SF36">
    <property type="entry name" value="PEPTIDASE A1 DOMAIN-CONTAINING PROTEIN"/>
    <property type="match status" value="1"/>
</dbReference>
<organism evidence="4 5">
    <name type="scientific">Castilleja foliolosa</name>
    <dbReference type="NCBI Taxonomy" id="1961234"/>
    <lineage>
        <taxon>Eukaryota</taxon>
        <taxon>Viridiplantae</taxon>
        <taxon>Streptophyta</taxon>
        <taxon>Embryophyta</taxon>
        <taxon>Tracheophyta</taxon>
        <taxon>Spermatophyta</taxon>
        <taxon>Magnoliopsida</taxon>
        <taxon>eudicotyledons</taxon>
        <taxon>Gunneridae</taxon>
        <taxon>Pentapetalae</taxon>
        <taxon>asterids</taxon>
        <taxon>lamiids</taxon>
        <taxon>Lamiales</taxon>
        <taxon>Orobanchaceae</taxon>
        <taxon>Pedicularideae</taxon>
        <taxon>Castillejinae</taxon>
        <taxon>Castilleja</taxon>
    </lineage>
</organism>
<reference evidence="5" key="1">
    <citation type="journal article" date="2024" name="IScience">
        <title>Strigolactones Initiate the Formation of Haustorium-like Structures in Castilleja.</title>
        <authorList>
            <person name="Buerger M."/>
            <person name="Peterson D."/>
            <person name="Chory J."/>
        </authorList>
    </citation>
    <scope>NUCLEOTIDE SEQUENCE [LARGE SCALE GENOMIC DNA]</scope>
</reference>
<evidence type="ECO:0000256" key="1">
    <source>
        <dbReference type="ARBA" id="ARBA00022670"/>
    </source>
</evidence>
<evidence type="ECO:0000259" key="3">
    <source>
        <dbReference type="PROSITE" id="PS51767"/>
    </source>
</evidence>
<keyword evidence="2" id="KW-0378">Hydrolase</keyword>
<evidence type="ECO:0000256" key="2">
    <source>
        <dbReference type="ARBA" id="ARBA00022801"/>
    </source>
</evidence>
<dbReference type="GO" id="GO:0006508">
    <property type="term" value="P:proteolysis"/>
    <property type="evidence" value="ECO:0007669"/>
    <property type="project" value="UniProtKB-KW"/>
</dbReference>
<dbReference type="SUPFAM" id="SSF50630">
    <property type="entry name" value="Acid proteases"/>
    <property type="match status" value="1"/>
</dbReference>